<dbReference type="Gene3D" id="3.40.50.720">
    <property type="entry name" value="NAD(P)-binding Rossmann-like Domain"/>
    <property type="match status" value="1"/>
</dbReference>
<name>A0AA35XTI1_METCP</name>
<dbReference type="Pfam" id="PF04321">
    <property type="entry name" value="RmlD_sub_bind"/>
    <property type="match status" value="1"/>
</dbReference>
<dbReference type="NCBIfam" id="TIGR01214">
    <property type="entry name" value="rmlD"/>
    <property type="match status" value="1"/>
</dbReference>
<dbReference type="EC" id="1.1.1.133" evidence="3 6"/>
<comment type="similarity">
    <text evidence="2 6">Belongs to the dTDP-4-dehydrorhamnose reductase family.</text>
</comment>
<comment type="function">
    <text evidence="6">Catalyzes the reduction of dTDP-6-deoxy-L-lyxo-4-hexulose to yield dTDP-L-rhamnose.</text>
</comment>
<evidence type="ECO:0000259" key="7">
    <source>
        <dbReference type="Pfam" id="PF04321"/>
    </source>
</evidence>
<accession>A0AA35XTI1</accession>
<dbReference type="Proteomes" id="UP001158598">
    <property type="component" value="Chromosome"/>
</dbReference>
<dbReference type="InterPro" id="IPR029903">
    <property type="entry name" value="RmlD-like-bd"/>
</dbReference>
<proteinExistence type="inferred from homology"/>
<dbReference type="AlphaFoldDB" id="A0AA35XTI1"/>
<dbReference type="SUPFAM" id="SSF51735">
    <property type="entry name" value="NAD(P)-binding Rossmann-fold domains"/>
    <property type="match status" value="1"/>
</dbReference>
<dbReference type="EMBL" id="OX458332">
    <property type="protein sequence ID" value="CAI8716095.1"/>
    <property type="molecule type" value="Genomic_DNA"/>
</dbReference>
<dbReference type="RefSeq" id="WP_017365860.1">
    <property type="nucleotide sequence ID" value="NZ_OX458332.1"/>
</dbReference>
<organism evidence="8 9">
    <name type="scientific">Methylococcus capsulatus</name>
    <dbReference type="NCBI Taxonomy" id="414"/>
    <lineage>
        <taxon>Bacteria</taxon>
        <taxon>Pseudomonadati</taxon>
        <taxon>Pseudomonadota</taxon>
        <taxon>Gammaproteobacteria</taxon>
        <taxon>Methylococcales</taxon>
        <taxon>Methylococcaceae</taxon>
        <taxon>Methylococcus</taxon>
    </lineage>
</organism>
<dbReference type="InterPro" id="IPR005913">
    <property type="entry name" value="dTDP_dehydrorham_reduct"/>
</dbReference>
<feature type="domain" description="RmlD-like substrate binding" evidence="7">
    <location>
        <begin position="1"/>
        <end position="298"/>
    </location>
</feature>
<dbReference type="PANTHER" id="PTHR10491">
    <property type="entry name" value="DTDP-4-DEHYDRORHAMNOSE REDUCTASE"/>
    <property type="match status" value="1"/>
</dbReference>
<comment type="pathway">
    <text evidence="1 6">Carbohydrate biosynthesis; dTDP-L-rhamnose biosynthesis.</text>
</comment>
<protein>
    <recommendedName>
        <fullName evidence="4 6">dTDP-4-dehydrorhamnose reductase</fullName>
        <ecNumber evidence="3 6">1.1.1.133</ecNumber>
    </recommendedName>
</protein>
<comment type="catalytic activity">
    <reaction evidence="5 6">
        <text>dTDP-beta-L-rhamnose + NADP(+) = dTDP-4-dehydro-beta-L-rhamnose + NADPH + H(+)</text>
        <dbReference type="Rhea" id="RHEA:21796"/>
        <dbReference type="ChEBI" id="CHEBI:15378"/>
        <dbReference type="ChEBI" id="CHEBI:57510"/>
        <dbReference type="ChEBI" id="CHEBI:57783"/>
        <dbReference type="ChEBI" id="CHEBI:58349"/>
        <dbReference type="ChEBI" id="CHEBI:62830"/>
        <dbReference type="EC" id="1.1.1.133"/>
    </reaction>
</comment>
<dbReference type="GO" id="GO:0019305">
    <property type="term" value="P:dTDP-rhamnose biosynthetic process"/>
    <property type="evidence" value="ECO:0007669"/>
    <property type="project" value="TreeGrafter"/>
</dbReference>
<reference evidence="8" key="1">
    <citation type="submission" date="2023-03" db="EMBL/GenBank/DDBJ databases">
        <authorList>
            <person name="Pearce D."/>
        </authorList>
    </citation>
    <scope>NUCLEOTIDE SEQUENCE</scope>
    <source>
        <strain evidence="8">Mc</strain>
    </source>
</reference>
<dbReference type="Gene3D" id="3.90.25.10">
    <property type="entry name" value="UDP-galactose 4-epimerase, domain 1"/>
    <property type="match status" value="1"/>
</dbReference>
<dbReference type="PANTHER" id="PTHR10491:SF4">
    <property type="entry name" value="METHIONINE ADENOSYLTRANSFERASE 2 SUBUNIT BETA"/>
    <property type="match status" value="1"/>
</dbReference>
<sequence length="301" mass="32117">MKILVVGRSGQLAWELRRTLACFGEVVALDRQSEPAIDLAEPGAVAASVRAVRPDLIVNAAAYTAVDRAEQEPDLAWKVNAEAPAVLAAEATRLGIGLIHYSTDYVFPGDGAVPYREDDPVGPRNVYGRSKLAGEQAIAASGAAHLVLRTAWVYGVRGQNFLRTMLRLMAEREVVRVIDDQFGAPTWVRMIAEATAILVASSLRSGTADLAGASGVYHLTCSGQTSWYGFACAIREQAVAAGLLPDTAARVEAIPTSEYPTPAERPAHSVLDLGKLEARFGIVPPVWDQALELCLADLAGR</sequence>
<evidence type="ECO:0000256" key="1">
    <source>
        <dbReference type="ARBA" id="ARBA00004781"/>
    </source>
</evidence>
<comment type="cofactor">
    <cofactor evidence="6">
        <name>Mg(2+)</name>
        <dbReference type="ChEBI" id="CHEBI:18420"/>
    </cofactor>
    <text evidence="6">Binds 1 Mg(2+) ion per monomer.</text>
</comment>
<evidence type="ECO:0000256" key="6">
    <source>
        <dbReference type="RuleBase" id="RU364082"/>
    </source>
</evidence>
<dbReference type="InterPro" id="IPR036291">
    <property type="entry name" value="NAD(P)-bd_dom_sf"/>
</dbReference>
<gene>
    <name evidence="8" type="primary">rfbD</name>
    <name evidence="8" type="ORF">MCNOR_0001</name>
</gene>
<keyword evidence="6 8" id="KW-0560">Oxidoreductase</keyword>
<evidence type="ECO:0000256" key="3">
    <source>
        <dbReference type="ARBA" id="ARBA00012929"/>
    </source>
</evidence>
<evidence type="ECO:0000256" key="2">
    <source>
        <dbReference type="ARBA" id="ARBA00010944"/>
    </source>
</evidence>
<evidence type="ECO:0000313" key="8">
    <source>
        <dbReference type="EMBL" id="CAI8716095.1"/>
    </source>
</evidence>
<dbReference type="GO" id="GO:0008831">
    <property type="term" value="F:dTDP-4-dehydrorhamnose reductase activity"/>
    <property type="evidence" value="ECO:0007669"/>
    <property type="project" value="UniProtKB-EC"/>
</dbReference>
<evidence type="ECO:0000313" key="9">
    <source>
        <dbReference type="Proteomes" id="UP001158598"/>
    </source>
</evidence>
<keyword evidence="6" id="KW-0521">NADP</keyword>
<dbReference type="CDD" id="cd05254">
    <property type="entry name" value="dTDP_HR_like_SDR_e"/>
    <property type="match status" value="1"/>
</dbReference>
<evidence type="ECO:0000256" key="4">
    <source>
        <dbReference type="ARBA" id="ARBA00017099"/>
    </source>
</evidence>
<dbReference type="GO" id="GO:0005829">
    <property type="term" value="C:cytosol"/>
    <property type="evidence" value="ECO:0007669"/>
    <property type="project" value="TreeGrafter"/>
</dbReference>
<evidence type="ECO:0000256" key="5">
    <source>
        <dbReference type="ARBA" id="ARBA00048200"/>
    </source>
</evidence>